<dbReference type="GO" id="GO:0005737">
    <property type="term" value="C:cytoplasm"/>
    <property type="evidence" value="ECO:0007669"/>
    <property type="project" value="UniProtKB-SubCell"/>
</dbReference>
<dbReference type="NCBIfam" id="NF004630">
    <property type="entry name" value="PRK05974.1"/>
    <property type="match status" value="1"/>
</dbReference>
<dbReference type="Pfam" id="PF02700">
    <property type="entry name" value="PurS"/>
    <property type="match status" value="1"/>
</dbReference>
<dbReference type="HAMAP" id="MF_01926">
    <property type="entry name" value="PurS"/>
    <property type="match status" value="1"/>
</dbReference>
<reference evidence="8" key="2">
    <citation type="journal article" date="2018" name="Environ. Microbiol.">
        <title>Bloom of a denitrifying methanotroph, 'Candidatus Methylomirabilis limnetica', in a deep stratified lake.</title>
        <authorList>
            <person name="Graf J.S."/>
            <person name="Mayr M.J."/>
            <person name="Marchant H.K."/>
            <person name="Tienken D."/>
            <person name="Hach P.F."/>
            <person name="Brand A."/>
            <person name="Schubert C.J."/>
            <person name="Kuypers M.M."/>
            <person name="Milucka J."/>
        </authorList>
    </citation>
    <scope>NUCLEOTIDE SEQUENCE [LARGE SCALE GENOMIC DNA]</scope>
    <source>
        <strain evidence="8">Zug</strain>
    </source>
</reference>
<dbReference type="AlphaFoldDB" id="A0A2T4TX44"/>
<dbReference type="RefSeq" id="WP_107562389.1">
    <property type="nucleotide sequence ID" value="NZ_NVQC01000022.1"/>
</dbReference>
<dbReference type="SUPFAM" id="SSF82697">
    <property type="entry name" value="PurS-like"/>
    <property type="match status" value="1"/>
</dbReference>
<dbReference type="OrthoDB" id="9799101at2"/>
<dbReference type="GO" id="GO:0005524">
    <property type="term" value="F:ATP binding"/>
    <property type="evidence" value="ECO:0007669"/>
    <property type="project" value="UniProtKB-UniRule"/>
</dbReference>
<dbReference type="Gene3D" id="3.30.1280.10">
    <property type="entry name" value="Phosphoribosylformylglycinamidine synthase subunit PurS"/>
    <property type="match status" value="1"/>
</dbReference>
<keyword evidence="4 6" id="KW-0658">Purine biosynthesis</keyword>
<dbReference type="InterPro" id="IPR036604">
    <property type="entry name" value="PurS-like_sf"/>
</dbReference>
<keyword evidence="2 6" id="KW-0436">Ligase</keyword>
<keyword evidence="3 6" id="KW-0547">Nucleotide-binding</keyword>
<evidence type="ECO:0000256" key="2">
    <source>
        <dbReference type="ARBA" id="ARBA00022598"/>
    </source>
</evidence>
<evidence type="ECO:0000256" key="4">
    <source>
        <dbReference type="ARBA" id="ARBA00022755"/>
    </source>
</evidence>
<dbReference type="EC" id="6.3.5.3" evidence="6"/>
<evidence type="ECO:0000256" key="6">
    <source>
        <dbReference type="HAMAP-Rule" id="MF_01926"/>
    </source>
</evidence>
<reference evidence="7 8" key="1">
    <citation type="submission" date="2017-09" db="EMBL/GenBank/DDBJ databases">
        <title>Bloom of a denitrifying methanotroph, Candidatus Methylomirabilis limnetica, in a deep stratified lake.</title>
        <authorList>
            <person name="Graf J.S."/>
            <person name="Marchant H.K."/>
            <person name="Tienken D."/>
            <person name="Hach P.F."/>
            <person name="Brand A."/>
            <person name="Schubert C.J."/>
            <person name="Kuypers M.M."/>
            <person name="Milucka J."/>
        </authorList>
    </citation>
    <scope>NUCLEOTIDE SEQUENCE [LARGE SCALE GENOMIC DNA]</scope>
    <source>
        <strain evidence="7 8">Zug</strain>
    </source>
</reference>
<dbReference type="EMBL" id="NVQC01000022">
    <property type="protein sequence ID" value="PTL35670.1"/>
    <property type="molecule type" value="Genomic_DNA"/>
</dbReference>
<proteinExistence type="inferred from homology"/>
<dbReference type="UniPathway" id="UPA00074">
    <property type="reaction ID" value="UER00128"/>
</dbReference>
<evidence type="ECO:0000313" key="8">
    <source>
        <dbReference type="Proteomes" id="UP000241436"/>
    </source>
</evidence>
<protein>
    <recommendedName>
        <fullName evidence="6">Phosphoribosylformylglycinamidine synthase subunit PurS</fullName>
        <shortName evidence="6">FGAM synthase</shortName>
        <ecNumber evidence="6">6.3.5.3</ecNumber>
    </recommendedName>
    <alternativeName>
        <fullName evidence="6">Formylglycinamide ribonucleotide amidotransferase subunit III</fullName>
        <shortName evidence="6">FGAR amidotransferase III</shortName>
        <shortName evidence="6">FGAR-AT III</shortName>
    </alternativeName>
    <alternativeName>
        <fullName evidence="6">Phosphoribosylformylglycinamidine synthase subunit III</fullName>
    </alternativeName>
</protein>
<sequence length="84" mass="9105">MLIAKIYVTLKPDVLDAPGTTVKSALETLGFEGLADVRIGKFIVLTLNSLTKEEAAARVEEMCRRLLANPVIEDYRVEVEGAAG</sequence>
<dbReference type="PANTHER" id="PTHR34696:SF1">
    <property type="entry name" value="PHOSPHORIBOSYLFORMYLGLYCINAMIDINE SYNTHASE SUBUNIT PURS"/>
    <property type="match status" value="1"/>
</dbReference>
<comment type="caution">
    <text evidence="7">The sequence shown here is derived from an EMBL/GenBank/DDBJ whole genome shotgun (WGS) entry which is preliminary data.</text>
</comment>
<dbReference type="GO" id="GO:0004642">
    <property type="term" value="F:phosphoribosylformylglycinamidine synthase activity"/>
    <property type="evidence" value="ECO:0007669"/>
    <property type="project" value="UniProtKB-UniRule"/>
</dbReference>
<name>A0A2T4TX44_9BACT</name>
<dbReference type="GO" id="GO:0006189">
    <property type="term" value="P:'de novo' IMP biosynthetic process"/>
    <property type="evidence" value="ECO:0007669"/>
    <property type="project" value="UniProtKB-UniRule"/>
</dbReference>
<evidence type="ECO:0000256" key="5">
    <source>
        <dbReference type="ARBA" id="ARBA00022840"/>
    </source>
</evidence>
<evidence type="ECO:0000256" key="3">
    <source>
        <dbReference type="ARBA" id="ARBA00022741"/>
    </source>
</evidence>
<evidence type="ECO:0000256" key="1">
    <source>
        <dbReference type="ARBA" id="ARBA00022490"/>
    </source>
</evidence>
<comment type="function">
    <text evidence="6">Part of the phosphoribosylformylglycinamidine synthase complex involved in the purines biosynthetic pathway. Catalyzes the ATP-dependent conversion of formylglycinamide ribonucleotide (FGAR) and glutamine to yield formylglycinamidine ribonucleotide (FGAM) and glutamate. The FGAM synthase complex is composed of three subunits. PurQ produces an ammonia molecule by converting glutamine to glutamate. PurL transfers the ammonia molecule to FGAR to form FGAM in an ATP-dependent manner. PurS interacts with PurQ and PurL and is thought to assist in the transfer of the ammonia molecule from PurQ to PurL.</text>
</comment>
<dbReference type="InterPro" id="IPR003850">
    <property type="entry name" value="PurS"/>
</dbReference>
<comment type="catalytic activity">
    <reaction evidence="6">
        <text>N(2)-formyl-N(1)-(5-phospho-beta-D-ribosyl)glycinamide + L-glutamine + ATP + H2O = 2-formamido-N(1)-(5-O-phospho-beta-D-ribosyl)acetamidine + L-glutamate + ADP + phosphate + H(+)</text>
        <dbReference type="Rhea" id="RHEA:17129"/>
        <dbReference type="ChEBI" id="CHEBI:15377"/>
        <dbReference type="ChEBI" id="CHEBI:15378"/>
        <dbReference type="ChEBI" id="CHEBI:29985"/>
        <dbReference type="ChEBI" id="CHEBI:30616"/>
        <dbReference type="ChEBI" id="CHEBI:43474"/>
        <dbReference type="ChEBI" id="CHEBI:58359"/>
        <dbReference type="ChEBI" id="CHEBI:147286"/>
        <dbReference type="ChEBI" id="CHEBI:147287"/>
        <dbReference type="ChEBI" id="CHEBI:456216"/>
        <dbReference type="EC" id="6.3.5.3"/>
    </reaction>
</comment>
<keyword evidence="8" id="KW-1185">Reference proteome</keyword>
<comment type="subunit">
    <text evidence="6">Part of the FGAM synthase complex composed of 1 PurL, 1 PurQ and 2 PurS subunits.</text>
</comment>
<dbReference type="Proteomes" id="UP000241436">
    <property type="component" value="Unassembled WGS sequence"/>
</dbReference>
<comment type="pathway">
    <text evidence="6">Purine metabolism; IMP biosynthesis via de novo pathway; 5-amino-1-(5-phospho-D-ribosyl)imidazole from N(2)-formyl-N(1)-(5-phospho-D-ribosyl)glycinamide: step 1/2.</text>
</comment>
<keyword evidence="1 6" id="KW-0963">Cytoplasm</keyword>
<accession>A0A2T4TX44</accession>
<keyword evidence="5 6" id="KW-0067">ATP-binding</keyword>
<evidence type="ECO:0000313" key="7">
    <source>
        <dbReference type="EMBL" id="PTL35670.1"/>
    </source>
</evidence>
<comment type="subcellular location">
    <subcellularLocation>
        <location evidence="6">Cytoplasm</location>
    </subcellularLocation>
</comment>
<gene>
    <name evidence="6" type="primary">purS</name>
    <name evidence="7" type="ORF">CLG94_07860</name>
</gene>
<comment type="similarity">
    <text evidence="6">Belongs to the PurS family.</text>
</comment>
<dbReference type="NCBIfam" id="TIGR00302">
    <property type="entry name" value="phosphoribosylformylglycinamidine synthase subunit PurS"/>
    <property type="match status" value="1"/>
</dbReference>
<organism evidence="7 8">
    <name type="scientific">Candidatus Methylomirabilis limnetica</name>
    <dbReference type="NCBI Taxonomy" id="2033718"/>
    <lineage>
        <taxon>Bacteria</taxon>
        <taxon>Candidatus Methylomirabilota</taxon>
        <taxon>Candidatus Methylomirabilia</taxon>
        <taxon>Candidatus Methylomirabilales</taxon>
        <taxon>Candidatus Methylomirabilaceae</taxon>
        <taxon>Candidatus Methylomirabilis</taxon>
    </lineage>
</organism>
<dbReference type="PANTHER" id="PTHR34696">
    <property type="entry name" value="PHOSPHORIBOSYLFORMYLGLYCINAMIDINE SYNTHASE SUBUNIT PURS"/>
    <property type="match status" value="1"/>
</dbReference>